<dbReference type="Gene3D" id="1.10.10.10">
    <property type="entry name" value="Winged helix-like DNA-binding domain superfamily/Winged helix DNA-binding domain"/>
    <property type="match status" value="1"/>
</dbReference>
<dbReference type="GO" id="GO:0003700">
    <property type="term" value="F:DNA-binding transcription factor activity"/>
    <property type="evidence" value="ECO:0007669"/>
    <property type="project" value="InterPro"/>
</dbReference>
<evidence type="ECO:0000259" key="1">
    <source>
        <dbReference type="PROSITE" id="PS51071"/>
    </source>
</evidence>
<evidence type="ECO:0000313" key="3">
    <source>
        <dbReference type="Proteomes" id="UP000255523"/>
    </source>
</evidence>
<dbReference type="PANTHER" id="PTHR30514:SF1">
    <property type="entry name" value="HTH-TYPE TRANSCRIPTIONAL REGULATOR HEXR-RELATED"/>
    <property type="match status" value="1"/>
</dbReference>
<dbReference type="Pfam" id="PF01418">
    <property type="entry name" value="HTH_6"/>
    <property type="match status" value="1"/>
</dbReference>
<dbReference type="GeneID" id="77462390"/>
<sequence length="284" mass="31959">MKSPVVLKIISLESSFTSSEYEISQFVINNPDYVIANSISELANKINTSEASINRFCRKVGFKGFNKFKMALAQSNTQLDRMSENEVDADNLLDYITYDYQQMILSTCALLEKEDIEEVASLIPLASKVFMYPIYTTSFVVGEFSFKLRQLGIDVIELKDHLEAQLAIEYMNSDSLLITVVPSVTSKGVLPFLDKIRTKNVKTVLISENDNPKLSDLIDVKILIPGSMAAKNPLVISNSPMISLVFDIIYATILKNNKAFRQRKLSSDTIIDSFEAAESARYEW</sequence>
<dbReference type="InterPro" id="IPR009057">
    <property type="entry name" value="Homeodomain-like_sf"/>
</dbReference>
<dbReference type="OrthoDB" id="9762536at2"/>
<gene>
    <name evidence="2" type="primary">murR</name>
    <name evidence="2" type="ORF">NCTC11087_01437</name>
</gene>
<dbReference type="RefSeq" id="WP_022790069.1">
    <property type="nucleotide sequence ID" value="NZ_UHFX01000003.1"/>
</dbReference>
<keyword evidence="3" id="KW-1185">Reference proteome</keyword>
<dbReference type="InterPro" id="IPR000281">
    <property type="entry name" value="HTH_RpiR"/>
</dbReference>
<dbReference type="AlphaFoldDB" id="A0A380LRL9"/>
<protein>
    <submittedName>
        <fullName evidence="2">RpiR family transcriptional regulator</fullName>
    </submittedName>
</protein>
<proteinExistence type="predicted"/>
<organism evidence="2 3">
    <name type="scientific">Faecalicoccus pleomorphus</name>
    <dbReference type="NCBI Taxonomy" id="1323"/>
    <lineage>
        <taxon>Bacteria</taxon>
        <taxon>Bacillati</taxon>
        <taxon>Bacillota</taxon>
        <taxon>Erysipelotrichia</taxon>
        <taxon>Erysipelotrichales</taxon>
        <taxon>Erysipelotrichaceae</taxon>
        <taxon>Faecalicoccus</taxon>
    </lineage>
</organism>
<dbReference type="SUPFAM" id="SSF53697">
    <property type="entry name" value="SIS domain"/>
    <property type="match status" value="1"/>
</dbReference>
<dbReference type="PANTHER" id="PTHR30514">
    <property type="entry name" value="GLUCOKINASE"/>
    <property type="match status" value="1"/>
</dbReference>
<dbReference type="InterPro" id="IPR047640">
    <property type="entry name" value="RpiR-like"/>
</dbReference>
<dbReference type="PROSITE" id="PS51071">
    <property type="entry name" value="HTH_RPIR"/>
    <property type="match status" value="1"/>
</dbReference>
<evidence type="ECO:0000313" key="2">
    <source>
        <dbReference type="EMBL" id="SUO04516.1"/>
    </source>
</evidence>
<name>A0A380LRL9_9FIRM</name>
<dbReference type="GO" id="GO:0003677">
    <property type="term" value="F:DNA binding"/>
    <property type="evidence" value="ECO:0007669"/>
    <property type="project" value="InterPro"/>
</dbReference>
<dbReference type="EMBL" id="UHFX01000003">
    <property type="protein sequence ID" value="SUO04516.1"/>
    <property type="molecule type" value="Genomic_DNA"/>
</dbReference>
<dbReference type="InterPro" id="IPR046348">
    <property type="entry name" value="SIS_dom_sf"/>
</dbReference>
<dbReference type="Proteomes" id="UP000255523">
    <property type="component" value="Unassembled WGS sequence"/>
</dbReference>
<dbReference type="Gene3D" id="3.40.50.10490">
    <property type="entry name" value="Glucose-6-phosphate isomerase like protein, domain 1"/>
    <property type="match status" value="1"/>
</dbReference>
<reference evidence="2 3" key="1">
    <citation type="submission" date="2018-06" db="EMBL/GenBank/DDBJ databases">
        <authorList>
            <consortium name="Pathogen Informatics"/>
            <person name="Doyle S."/>
        </authorList>
    </citation>
    <scope>NUCLEOTIDE SEQUENCE [LARGE SCALE GENOMIC DNA]</scope>
    <source>
        <strain evidence="2 3">NCTC11087</strain>
    </source>
</reference>
<dbReference type="SUPFAM" id="SSF46689">
    <property type="entry name" value="Homeodomain-like"/>
    <property type="match status" value="1"/>
</dbReference>
<dbReference type="GO" id="GO:1901135">
    <property type="term" value="P:carbohydrate derivative metabolic process"/>
    <property type="evidence" value="ECO:0007669"/>
    <property type="project" value="InterPro"/>
</dbReference>
<accession>A0A380LRL9</accession>
<dbReference type="InterPro" id="IPR036388">
    <property type="entry name" value="WH-like_DNA-bd_sf"/>
</dbReference>
<dbReference type="GO" id="GO:0097367">
    <property type="term" value="F:carbohydrate derivative binding"/>
    <property type="evidence" value="ECO:0007669"/>
    <property type="project" value="InterPro"/>
</dbReference>
<feature type="domain" description="HTH rpiR-type" evidence="1">
    <location>
        <begin position="3"/>
        <end position="79"/>
    </location>
</feature>